<reference evidence="3 5" key="1">
    <citation type="submission" date="2024-05" db="EMBL/GenBank/DDBJ databases">
        <title>Isolation and characterization of Sporomusa carbonis sp. nov., a carboxydotrophic hydrogenogen in the genus of Sporomusa isolated from a charcoal burning pile.</title>
        <authorList>
            <person name="Boeer T."/>
            <person name="Rosenbaum F."/>
            <person name="Eysell L."/>
            <person name="Mueller V."/>
            <person name="Daniel R."/>
            <person name="Poehlein A."/>
        </authorList>
    </citation>
    <scope>NUCLEOTIDE SEQUENCE [LARGE SCALE GENOMIC DNA]</scope>
    <source>
        <strain evidence="3 5">DSM 3132</strain>
    </source>
</reference>
<evidence type="ECO:0000313" key="3">
    <source>
        <dbReference type="EMBL" id="XFO70905.1"/>
    </source>
</evidence>
<evidence type="ECO:0000313" key="4">
    <source>
        <dbReference type="EMBL" id="XFO71541.1"/>
    </source>
</evidence>
<dbReference type="Gene3D" id="3.40.50.970">
    <property type="match status" value="1"/>
</dbReference>
<sequence length="250" mass="26767">MAEVLFSRPQALLDVPTHYCPGCHHGIIHRLVAEVIDELAIQEKTIGVAPVGCAVLAYDYFNVDMLEAAHGRAPAVATGVKRVQPDAAVFTYQGDGDLAAIGTAEIVHAAARGENITTIFVNNAIYGMTGGQMAPTTLVGQVTSTSPYGRKQEIAGMPVRIAEMLAALDGPAFIARVAVNTPANMNKAKKAIKKAFELQLSGKGFSLVEVLSICPTNWGKSPLEAVKWLEENMIPHYPLGIYRDIEEVAK</sequence>
<evidence type="ECO:0000259" key="2">
    <source>
        <dbReference type="Pfam" id="PF02775"/>
    </source>
</evidence>
<dbReference type="PANTHER" id="PTHR48084">
    <property type="entry name" value="2-OXOGLUTARATE OXIDOREDUCTASE SUBUNIT KORB-RELATED"/>
    <property type="match status" value="1"/>
</dbReference>
<protein>
    <submittedName>
        <fullName evidence="3">2-oxoglutarate oxidoreductase subunit KorB</fullName>
        <ecNumber evidence="3">1.2.7.3</ecNumber>
    </submittedName>
</protein>
<dbReference type="EC" id="1.2.7.3" evidence="3"/>
<evidence type="ECO:0000313" key="5">
    <source>
        <dbReference type="Proteomes" id="UP000216052"/>
    </source>
</evidence>
<dbReference type="RefSeq" id="WP_093793692.1">
    <property type="nucleotide sequence ID" value="NZ_CP155571.1"/>
</dbReference>
<dbReference type="InterPro" id="IPR029061">
    <property type="entry name" value="THDP-binding"/>
</dbReference>
<dbReference type="Pfam" id="PF02775">
    <property type="entry name" value="TPP_enzyme_C"/>
    <property type="match status" value="1"/>
</dbReference>
<keyword evidence="1 3" id="KW-0560">Oxidoreductase</keyword>
<proteinExistence type="predicted"/>
<dbReference type="EMBL" id="CP155571">
    <property type="protein sequence ID" value="XFO70905.1"/>
    <property type="molecule type" value="Genomic_DNA"/>
</dbReference>
<organism evidence="3 5">
    <name type="scientific">Sporomusa acidovorans (strain ATCC 49682 / DSM 3132 / Mol)</name>
    <dbReference type="NCBI Taxonomy" id="1123286"/>
    <lineage>
        <taxon>Bacteria</taxon>
        <taxon>Bacillati</taxon>
        <taxon>Bacillota</taxon>
        <taxon>Negativicutes</taxon>
        <taxon>Selenomonadales</taxon>
        <taxon>Sporomusaceae</taxon>
        <taxon>Sporomusa</taxon>
    </lineage>
</organism>
<dbReference type="SUPFAM" id="SSF52518">
    <property type="entry name" value="Thiamin diphosphate-binding fold (THDP-binding)"/>
    <property type="match status" value="1"/>
</dbReference>
<dbReference type="InterPro" id="IPR051457">
    <property type="entry name" value="2-oxoacid:Fd_oxidoreductase"/>
</dbReference>
<dbReference type="Proteomes" id="UP000216052">
    <property type="component" value="Chromosome"/>
</dbReference>
<dbReference type="EMBL" id="CP155571">
    <property type="protein sequence ID" value="XFO71541.1"/>
    <property type="molecule type" value="Genomic_DNA"/>
</dbReference>
<dbReference type="PANTHER" id="PTHR48084:SF3">
    <property type="entry name" value="SUBUNIT OF PYRUVATE:FLAVODOXIN OXIDOREDUCTASE"/>
    <property type="match status" value="1"/>
</dbReference>
<feature type="domain" description="Thiamine pyrophosphate enzyme TPP-binding" evidence="2">
    <location>
        <begin position="60"/>
        <end position="210"/>
    </location>
</feature>
<dbReference type="GO" id="GO:0047553">
    <property type="term" value="F:2-oxoglutarate synthase activity"/>
    <property type="evidence" value="ECO:0007669"/>
    <property type="project" value="UniProtKB-EC"/>
</dbReference>
<name>A0ABZ3IY35_SPOA4</name>
<dbReference type="InterPro" id="IPR011766">
    <property type="entry name" value="TPP_enzyme_TPP-bd"/>
</dbReference>
<keyword evidence="5" id="KW-1185">Reference proteome</keyword>
<gene>
    <name evidence="3" type="primary">korB_1</name>
    <name evidence="4" type="synonym">korB_2</name>
    <name evidence="3" type="ORF">SPACI_009050</name>
    <name evidence="4" type="ORF">SPACI_015710</name>
</gene>
<accession>A0ABZ3IY35</accession>
<evidence type="ECO:0000256" key="1">
    <source>
        <dbReference type="ARBA" id="ARBA00023002"/>
    </source>
</evidence>